<accession>A0ABP9XDG9</accession>
<proteinExistence type="predicted"/>
<reference evidence="1 2" key="1">
    <citation type="submission" date="2024-02" db="EMBL/GenBank/DDBJ databases">
        <title>Deinococcus aluminii NBRC 112889.</title>
        <authorList>
            <person name="Ichikawa N."/>
            <person name="Katano-Makiyama Y."/>
            <person name="Hidaka K."/>
        </authorList>
    </citation>
    <scope>NUCLEOTIDE SEQUENCE [LARGE SCALE GENOMIC DNA]</scope>
    <source>
        <strain evidence="1 2">NBRC 112889</strain>
    </source>
</reference>
<evidence type="ECO:0008006" key="3">
    <source>
        <dbReference type="Google" id="ProtNLM"/>
    </source>
</evidence>
<protein>
    <recommendedName>
        <fullName evidence="3">ADP-ribosylation/crystallin J1</fullName>
    </recommendedName>
</protein>
<dbReference type="RefSeq" id="WP_345453660.1">
    <property type="nucleotide sequence ID" value="NZ_BAABRV010000004.1"/>
</dbReference>
<comment type="caution">
    <text evidence="1">The sequence shown here is derived from an EMBL/GenBank/DDBJ whole genome shotgun (WGS) entry which is preliminary data.</text>
</comment>
<evidence type="ECO:0000313" key="1">
    <source>
        <dbReference type="EMBL" id="GAA5533427.1"/>
    </source>
</evidence>
<gene>
    <name evidence="1" type="ORF">Dalu01_01830</name>
</gene>
<dbReference type="EMBL" id="BAABRV010000004">
    <property type="protein sequence ID" value="GAA5533427.1"/>
    <property type="molecule type" value="Genomic_DNA"/>
</dbReference>
<organism evidence="1 2">
    <name type="scientific">Deinococcus aluminii</name>
    <dbReference type="NCBI Taxonomy" id="1656885"/>
    <lineage>
        <taxon>Bacteria</taxon>
        <taxon>Thermotogati</taxon>
        <taxon>Deinococcota</taxon>
        <taxon>Deinococci</taxon>
        <taxon>Deinococcales</taxon>
        <taxon>Deinococcaceae</taxon>
        <taxon>Deinococcus</taxon>
    </lineage>
</organism>
<sequence>MTGDNHWLDILFPPNAERTVLWPEVGEFVTLYRPVGEQELRLIAASGYRAFPPRLPDQPIFYPVLNRPYAEEIARDWNAKRNDPPVGYVTEFDVDARIATHYAIQIVGAEAQHQELWVPAEELEAFNAAIRAPVRVVAHFAGETYTGRVDPATHLPEGLAP</sequence>
<keyword evidence="2" id="KW-1185">Reference proteome</keyword>
<dbReference type="Proteomes" id="UP001404956">
    <property type="component" value="Unassembled WGS sequence"/>
</dbReference>
<name>A0ABP9XDG9_9DEIO</name>
<evidence type="ECO:0000313" key="2">
    <source>
        <dbReference type="Proteomes" id="UP001404956"/>
    </source>
</evidence>